<dbReference type="EMBL" id="BDUD01000006">
    <property type="protein sequence ID" value="GBG23613.1"/>
    <property type="molecule type" value="Genomic_DNA"/>
</dbReference>
<name>A0A2R5G586_NOSCO</name>
<keyword evidence="2" id="KW-0808">Transferase</keyword>
<dbReference type="PANTHER" id="PTHR13355">
    <property type="entry name" value="GLUCOSAMINE 6-PHOSPHATE N-ACETYLTRANSFERASE"/>
    <property type="match status" value="1"/>
</dbReference>
<dbReference type="PROSITE" id="PS51186">
    <property type="entry name" value="GNAT"/>
    <property type="match status" value="1"/>
</dbReference>
<dbReference type="Gene3D" id="3.40.630.30">
    <property type="match status" value="1"/>
</dbReference>
<protein>
    <submittedName>
        <fullName evidence="2">Acetyltransferase, GNAT family protein</fullName>
    </submittedName>
</protein>
<dbReference type="OrthoDB" id="9796171at2"/>
<dbReference type="Pfam" id="PF13673">
    <property type="entry name" value="Acetyltransf_10"/>
    <property type="match status" value="1"/>
</dbReference>
<evidence type="ECO:0000313" key="3">
    <source>
        <dbReference type="Proteomes" id="UP000245124"/>
    </source>
</evidence>
<dbReference type="RefSeq" id="WP_109013474.1">
    <property type="nucleotide sequence ID" value="NZ_BDUD01000006.1"/>
</dbReference>
<organism evidence="2 3">
    <name type="scientific">Nostoc commune NIES-4072</name>
    <dbReference type="NCBI Taxonomy" id="2005467"/>
    <lineage>
        <taxon>Bacteria</taxon>
        <taxon>Bacillati</taxon>
        <taxon>Cyanobacteriota</taxon>
        <taxon>Cyanophyceae</taxon>
        <taxon>Nostocales</taxon>
        <taxon>Nostocaceae</taxon>
        <taxon>Nostoc</taxon>
    </lineage>
</organism>
<evidence type="ECO:0000313" key="2">
    <source>
        <dbReference type="EMBL" id="GBG23613.1"/>
    </source>
</evidence>
<dbReference type="InterPro" id="IPR016181">
    <property type="entry name" value="Acyl_CoA_acyltransferase"/>
</dbReference>
<comment type="caution">
    <text evidence="2">The sequence shown here is derived from an EMBL/GenBank/DDBJ whole genome shotgun (WGS) entry which is preliminary data.</text>
</comment>
<keyword evidence="3" id="KW-1185">Reference proteome</keyword>
<dbReference type="CDD" id="cd04301">
    <property type="entry name" value="NAT_SF"/>
    <property type="match status" value="1"/>
</dbReference>
<sequence>MPLTFLISNYDSPYIPLAMQLRYEVFILEQSVPLELELDGLDKEAIHIFAIDNNKVFGTLRMTKYLDSLKIARVCVSKQCRNQGIGMKMLEKAIEYAKGKEYHYIIIESQISVINFYKKFGFQTEGEMFMDAGIPHIQMIKRIL</sequence>
<dbReference type="PANTHER" id="PTHR13355:SF11">
    <property type="entry name" value="GLUCOSAMINE 6-PHOSPHATE N-ACETYLTRANSFERASE"/>
    <property type="match status" value="1"/>
</dbReference>
<accession>A0A2R5G586</accession>
<dbReference type="InterPro" id="IPR039143">
    <property type="entry name" value="GNPNAT1-like"/>
</dbReference>
<proteinExistence type="predicted"/>
<dbReference type="Proteomes" id="UP000245124">
    <property type="component" value="Unassembled WGS sequence"/>
</dbReference>
<dbReference type="AlphaFoldDB" id="A0A2R5G586"/>
<gene>
    <name evidence="2" type="ORF">NIES4072_73250</name>
</gene>
<dbReference type="SUPFAM" id="SSF55729">
    <property type="entry name" value="Acyl-CoA N-acyltransferases (Nat)"/>
    <property type="match status" value="1"/>
</dbReference>
<evidence type="ECO:0000259" key="1">
    <source>
        <dbReference type="PROSITE" id="PS51186"/>
    </source>
</evidence>
<reference evidence="2 3" key="1">
    <citation type="submission" date="2017-06" db="EMBL/GenBank/DDBJ databases">
        <title>Genome sequencing of cyanobaciteial culture collection at National Institute for Environmental Studies (NIES).</title>
        <authorList>
            <person name="Hirose Y."/>
            <person name="Shimura Y."/>
            <person name="Fujisawa T."/>
            <person name="Nakamura Y."/>
            <person name="Kawachi M."/>
        </authorList>
    </citation>
    <scope>NUCLEOTIDE SEQUENCE [LARGE SCALE GENOMIC DNA]</scope>
    <source>
        <strain evidence="2 3">NIES-4072</strain>
    </source>
</reference>
<feature type="domain" description="N-acetyltransferase" evidence="1">
    <location>
        <begin position="5"/>
        <end position="144"/>
    </location>
</feature>
<dbReference type="GO" id="GO:0004343">
    <property type="term" value="F:glucosamine 6-phosphate N-acetyltransferase activity"/>
    <property type="evidence" value="ECO:0007669"/>
    <property type="project" value="TreeGrafter"/>
</dbReference>
<dbReference type="InterPro" id="IPR000182">
    <property type="entry name" value="GNAT_dom"/>
</dbReference>